<dbReference type="Pfam" id="PF25209">
    <property type="entry name" value="Phage_capsid_4"/>
    <property type="match status" value="1"/>
</dbReference>
<evidence type="ECO:0000313" key="1">
    <source>
        <dbReference type="EMBL" id="QJB01481.1"/>
    </source>
</evidence>
<protein>
    <submittedName>
        <fullName evidence="1">Putative capsid protein</fullName>
    </submittedName>
</protein>
<sequence length="346" mass="37529">MAYTGTAYGDITPRQAAYSVAGFLSRAIPNMTIERFGQTFVVPTNSTQTAKFRRYFLEGGTGSYSGEAGNYNMPIATTALTEGVTPVGKKLASKDYTVQMQQYGDFVGFTDVIQDTHEDYPALLRELMNLLGDEAALTVETLRFNVLKSGTNVFYANGSSRAAVNTPITLDLQRRITRSLKRQNAPMITSVIKSSPAYNTQPIEAAFVALVHPDVENDIRDMDGFISTKHYASVTPFAGELGSVEDVRYIRSTVIEPWADAGGAAGDMISTTGTAADVYPILYMARDAFGVVVLRGKNVATIMVVQPKPTSEDPLAQRGTAGWKLWNATVILQDAFLVRSEVAASN</sequence>
<proteinExistence type="predicted"/>
<evidence type="ECO:0000313" key="2">
    <source>
        <dbReference type="EMBL" id="QJH92495.1"/>
    </source>
</evidence>
<organism evidence="1">
    <name type="scientific">viral metagenome</name>
    <dbReference type="NCBI Taxonomy" id="1070528"/>
    <lineage>
        <taxon>unclassified sequences</taxon>
        <taxon>metagenomes</taxon>
        <taxon>organismal metagenomes</taxon>
    </lineage>
</organism>
<gene>
    <name evidence="1" type="ORF">MM171A00102_0040</name>
    <name evidence="2" type="ORF">MM171B00096_0057</name>
</gene>
<reference evidence="1" key="1">
    <citation type="submission" date="2020-03" db="EMBL/GenBank/DDBJ databases">
        <title>The deep terrestrial virosphere.</title>
        <authorList>
            <person name="Holmfeldt K."/>
            <person name="Nilsson E."/>
            <person name="Simone D."/>
            <person name="Lopez-Fernandez M."/>
            <person name="Wu X."/>
            <person name="de Brujin I."/>
            <person name="Lundin D."/>
            <person name="Andersson A."/>
            <person name="Bertilsson S."/>
            <person name="Dopson M."/>
        </authorList>
    </citation>
    <scope>NUCLEOTIDE SEQUENCE</scope>
    <source>
        <strain evidence="1">MM171A00102</strain>
        <strain evidence="2">MM171B00096</strain>
    </source>
</reference>
<dbReference type="NCBIfam" id="TIGR04387">
    <property type="entry name" value="capsid_maj_N4"/>
    <property type="match status" value="1"/>
</dbReference>
<dbReference type="AlphaFoldDB" id="A0A6M3M1B6"/>
<name>A0A6M3M1B6_9ZZZZ</name>
<dbReference type="EMBL" id="MT143896">
    <property type="protein sequence ID" value="QJH92495.1"/>
    <property type="molecule type" value="Genomic_DNA"/>
</dbReference>
<accession>A0A6M3M1B6</accession>
<dbReference type="EMBL" id="MT143709">
    <property type="protein sequence ID" value="QJB01481.1"/>
    <property type="molecule type" value="Genomic_DNA"/>
</dbReference>